<dbReference type="STRING" id="1071383.J7R4P4"/>
<evidence type="ECO:0000259" key="9">
    <source>
        <dbReference type="SMART" id="SM00385"/>
    </source>
</evidence>
<feature type="region of interest" description="Disordered" evidence="8">
    <location>
        <begin position="466"/>
        <end position="492"/>
    </location>
</feature>
<evidence type="ECO:0000256" key="8">
    <source>
        <dbReference type="SAM" id="MobiDB-lite"/>
    </source>
</evidence>
<dbReference type="PANTHER" id="PTHR21615:SF2">
    <property type="entry name" value="CYCLIN N-TERMINAL DOMAIN-CONTAINING PROTEIN 1"/>
    <property type="match status" value="1"/>
</dbReference>
<dbReference type="Proteomes" id="UP000006310">
    <property type="component" value="Chromosome 4"/>
</dbReference>
<dbReference type="GO" id="GO:0000307">
    <property type="term" value="C:cyclin-dependent protein kinase holoenzyme complex"/>
    <property type="evidence" value="ECO:0007669"/>
    <property type="project" value="UniProtKB-ARBA"/>
</dbReference>
<dbReference type="PIRSF" id="PIRSF001770">
    <property type="entry name" value="Cyclin_CLN"/>
    <property type="match status" value="1"/>
</dbReference>
<keyword evidence="3 6" id="KW-0195">Cyclin</keyword>
<dbReference type="eggNOG" id="KOG0653">
    <property type="taxonomic scope" value="Eukaryota"/>
</dbReference>
<name>J7R4P4_HUIN7</name>
<proteinExistence type="inferred from homology"/>
<dbReference type="AlphaFoldDB" id="J7R4P4"/>
<dbReference type="OrthoDB" id="5590282at2759"/>
<dbReference type="InterPro" id="IPR014399">
    <property type="entry name" value="Cyclin_CLN"/>
</dbReference>
<gene>
    <name evidence="10" type="primary">KNAG0D00630</name>
    <name evidence="10" type="ordered locus">KNAG_0D00630</name>
</gene>
<dbReference type="RefSeq" id="XP_022464061.1">
    <property type="nucleotide sequence ID" value="XM_022607469.1"/>
</dbReference>
<protein>
    <recommendedName>
        <fullName evidence="6">G1/S-specific cyclin</fullName>
    </recommendedName>
</protein>
<keyword evidence="2 6" id="KW-0132">Cell division</keyword>
<accession>J7R4P4</accession>
<dbReference type="FunFam" id="1.10.472.10:FF:000080">
    <property type="entry name" value="G1/S-specific cyclin"/>
    <property type="match status" value="1"/>
</dbReference>
<evidence type="ECO:0000313" key="11">
    <source>
        <dbReference type="Proteomes" id="UP000006310"/>
    </source>
</evidence>
<dbReference type="InterPro" id="IPR006671">
    <property type="entry name" value="Cyclin_N"/>
</dbReference>
<dbReference type="GeneID" id="34525504"/>
<reference evidence="11" key="2">
    <citation type="submission" date="2012-08" db="EMBL/GenBank/DDBJ databases">
        <title>Genome sequence of Kazachstania naganishii.</title>
        <authorList>
            <person name="Gordon J.L."/>
            <person name="Armisen D."/>
            <person name="Proux-Wera E."/>
            <person name="OhEigeartaigh S.S."/>
            <person name="Byrne K.P."/>
            <person name="Wolfe K.H."/>
        </authorList>
    </citation>
    <scope>NUCLEOTIDE SEQUENCE [LARGE SCALE GENOMIC DNA]</scope>
    <source>
        <strain evidence="11">ATCC MYA-139 / BCRC 22969 / CBS 8797 / CCRC 22969 / KCTC 17520 / NBRC 10181 / NCYC 3082</strain>
    </source>
</reference>
<dbReference type="KEGG" id="kng:KNAG_0D00630"/>
<dbReference type="SMART" id="SM00385">
    <property type="entry name" value="CYCLIN"/>
    <property type="match status" value="1"/>
</dbReference>
<keyword evidence="11" id="KW-1185">Reference proteome</keyword>
<comment type="similarity">
    <text evidence="1 6 7">Belongs to the cyclin family.</text>
</comment>
<dbReference type="GO" id="GO:0007089">
    <property type="term" value="P:traversing start control point of mitotic cell cycle"/>
    <property type="evidence" value="ECO:0007669"/>
    <property type="project" value="UniProtKB-ARBA"/>
</dbReference>
<evidence type="ECO:0000256" key="3">
    <source>
        <dbReference type="ARBA" id="ARBA00023127"/>
    </source>
</evidence>
<dbReference type="CDD" id="cd20559">
    <property type="entry name" value="CYCLIN_ScCLN_like"/>
    <property type="match status" value="1"/>
</dbReference>
<reference evidence="10 11" key="1">
    <citation type="journal article" date="2011" name="Proc. Natl. Acad. Sci. U.S.A.">
        <title>Evolutionary erosion of yeast sex chromosomes by mating-type switching accidents.</title>
        <authorList>
            <person name="Gordon J.L."/>
            <person name="Armisen D."/>
            <person name="Proux-Wera E."/>
            <person name="Oheigeartaigh S.S."/>
            <person name="Byrne K.P."/>
            <person name="Wolfe K.H."/>
        </authorList>
    </citation>
    <scope>NUCLEOTIDE SEQUENCE [LARGE SCALE GENOMIC DNA]</scope>
    <source>
        <strain evidence="11">ATCC MYA-139 / BCRC 22969 / CBS 8797 / CCRC 22969 / KCTC 17520 / NBRC 10181 / NCYC 3082</strain>
    </source>
</reference>
<dbReference type="EMBL" id="HE978317">
    <property type="protein sequence ID" value="CCK69815.1"/>
    <property type="molecule type" value="Genomic_DNA"/>
</dbReference>
<evidence type="ECO:0000256" key="2">
    <source>
        <dbReference type="ARBA" id="ARBA00022618"/>
    </source>
</evidence>
<evidence type="ECO:0000256" key="5">
    <source>
        <dbReference type="ARBA" id="ARBA00053308"/>
    </source>
</evidence>
<dbReference type="SUPFAM" id="SSF47954">
    <property type="entry name" value="Cyclin-like"/>
    <property type="match status" value="1"/>
</dbReference>
<dbReference type="PANTHER" id="PTHR21615">
    <property type="entry name" value="CYCLIN N-TERMINAL DOMAIN-CONTAINING PROTEIN 1"/>
    <property type="match status" value="1"/>
</dbReference>
<organism evidence="10 11">
    <name type="scientific">Huiozyma naganishii (strain ATCC MYA-139 / BCRC 22969 / CBS 8797 / KCTC 17520 / NBRC 10181 / NCYC 3082 / Yp74L-3)</name>
    <name type="common">Yeast</name>
    <name type="synonym">Kazachstania naganishii</name>
    <dbReference type="NCBI Taxonomy" id="1071383"/>
    <lineage>
        <taxon>Eukaryota</taxon>
        <taxon>Fungi</taxon>
        <taxon>Dikarya</taxon>
        <taxon>Ascomycota</taxon>
        <taxon>Saccharomycotina</taxon>
        <taxon>Saccharomycetes</taxon>
        <taxon>Saccharomycetales</taxon>
        <taxon>Saccharomycetaceae</taxon>
        <taxon>Huiozyma</taxon>
    </lineage>
</organism>
<evidence type="ECO:0000256" key="7">
    <source>
        <dbReference type="RuleBase" id="RU000383"/>
    </source>
</evidence>
<evidence type="ECO:0000313" key="10">
    <source>
        <dbReference type="EMBL" id="CCK69815.1"/>
    </source>
</evidence>
<keyword evidence="4 6" id="KW-0131">Cell cycle</keyword>
<feature type="domain" description="Cyclin-like" evidence="9">
    <location>
        <begin position="102"/>
        <end position="220"/>
    </location>
</feature>
<sequence length="505" mass="56752">MATSTSSSSYSASSLMNNSNSTTTAASESNVPLGLIVTARQKYYPIELSNSELLSHYETVQEYQNDIAATIIQQSNKCNPSTKLINQQPELNPLFTRHITIGFLYKLAQLTRVTNGIFFQATRLFDRYCSKRIVLRDQINLILGTCLWLAAKTFGGCNHIINNVVVPTGGRFYGPNPRARIPRLNELVYYCNNNINANTNPAENTLDESMFLQMERHILDTLNWEVYEPSFNDYLLNVDENCLIQYELYQRQTLEAHGNNMTPPAANSNDSELNDKIQLIHLKKFLMDLTSWQYELLNFELFEITSACFDVINKFTNEHDQSSLLELAQPSPLKQYKVFNILINAIVNAPEILLDTYKEHSGIVTFINNVKLYVLQTTAVSKTPSSNNRISINTSMFETSSPSSTSSIPSPIYSANSTTPLRNVSGHSDNSIFSTIIDTNSPITPSLYHKNESAWDSTLSVISNKRQHSEQNKENIMPPRSKFLNTGSNNSSKTSLISLTIGQGL</sequence>
<comment type="function">
    <text evidence="6">G1/S-specific cyclin essential for the control of the cell cycle at the G1/S (start) transition.</text>
</comment>
<evidence type="ECO:0000256" key="6">
    <source>
        <dbReference type="PIRNR" id="PIRNR001770"/>
    </source>
</evidence>
<dbReference type="Gene3D" id="1.10.472.10">
    <property type="entry name" value="Cyclin-like"/>
    <property type="match status" value="1"/>
</dbReference>
<dbReference type="Pfam" id="PF00134">
    <property type="entry name" value="Cyclin_N"/>
    <property type="match status" value="1"/>
</dbReference>
<dbReference type="InterPro" id="IPR013763">
    <property type="entry name" value="Cyclin-like_dom"/>
</dbReference>
<dbReference type="GO" id="GO:0051301">
    <property type="term" value="P:cell division"/>
    <property type="evidence" value="ECO:0007669"/>
    <property type="project" value="UniProtKB-KW"/>
</dbReference>
<dbReference type="GO" id="GO:0016538">
    <property type="term" value="F:cyclin-dependent protein serine/threonine kinase regulator activity"/>
    <property type="evidence" value="ECO:0007669"/>
    <property type="project" value="UniProtKB-ARBA"/>
</dbReference>
<evidence type="ECO:0000256" key="1">
    <source>
        <dbReference type="ARBA" id="ARBA00008742"/>
    </source>
</evidence>
<dbReference type="OMA" id="WDVYEPM"/>
<feature type="compositionally biased region" description="Polar residues" evidence="8">
    <location>
        <begin position="483"/>
        <end position="492"/>
    </location>
</feature>
<dbReference type="InterPro" id="IPR036915">
    <property type="entry name" value="Cyclin-like_sf"/>
</dbReference>
<evidence type="ECO:0000256" key="4">
    <source>
        <dbReference type="ARBA" id="ARBA00023306"/>
    </source>
</evidence>
<feature type="region of interest" description="Disordered" evidence="8">
    <location>
        <begin position="1"/>
        <end position="26"/>
    </location>
</feature>
<comment type="function">
    <text evidence="5">Essential for the control of the cell cycle at the G1/S (start) transition. Interacts with the CDC28 protein kinase to form MPF.</text>
</comment>
<dbReference type="HOGENOM" id="CLU_536434_0_0_1"/>